<comment type="caution">
    <text evidence="2">The sequence shown here is derived from an EMBL/GenBank/DDBJ whole genome shotgun (WGS) entry which is preliminary data.</text>
</comment>
<sequence>MKNKDWFKVRGYRHIDSKITLNEKRKVLSKLSNPEYVAKHAFLPLIYKTITERKYKKLMDSDGVYYRSHFGRDTGESTKKVRPIHYACHIDAQIYAYYNHKILSSAYEDLLRNTTGLSDCISAYRSIVAPEGFRNKSNVHFAKDAFDEVRKRGECIAIALDVKSFFSTLDHKILLERWKEVLGLSFLPPDHFHVYKSITQFRYVSLNDFRTVKGGFDEREISNYQKDGIDAFFRSMTDFRERLKAKEFIVRKNQFHKEENGKRYLIGIPQGLPISALLANIYMYRFDLVVYNELCLKRNVFYRRYSDDIVLVCSINQREYVESFIREKISGELAKLKLSENKTERTIFEEFKVNGKTRLQSYALSVDGKKTFNIPFNYLGFQFYGYQTLIKNNRVSNFYRRMKRAVRVQHIKADKAKEKSLIANKVIYKTRLYRLFSYKGVKKRELSSRRRYILTKNRLDYWTRKPIDIKRRHRGNALKYAQKAAEIMDAPEINRQYRNHFRILQDTIKKYNFDNLRKD</sequence>
<organism evidence="2 3">
    <name type="scientific">Gaoshiqia sediminis</name>
    <dbReference type="NCBI Taxonomy" id="2986998"/>
    <lineage>
        <taxon>Bacteria</taxon>
        <taxon>Pseudomonadati</taxon>
        <taxon>Bacteroidota</taxon>
        <taxon>Bacteroidia</taxon>
        <taxon>Marinilabiliales</taxon>
        <taxon>Prolixibacteraceae</taxon>
        <taxon>Gaoshiqia</taxon>
    </lineage>
</organism>
<evidence type="ECO:0000259" key="1">
    <source>
        <dbReference type="PROSITE" id="PS50878"/>
    </source>
</evidence>
<keyword evidence="2" id="KW-0695">RNA-directed DNA polymerase</keyword>
<accession>A0AA42C793</accession>
<protein>
    <submittedName>
        <fullName evidence="2">Reverse transcriptase domain-containing protein</fullName>
    </submittedName>
</protein>
<dbReference type="RefSeq" id="WP_282593349.1">
    <property type="nucleotide sequence ID" value="NZ_JAPAAF010000050.1"/>
</dbReference>
<dbReference type="AlphaFoldDB" id="A0AA42C793"/>
<dbReference type="InterPro" id="IPR043502">
    <property type="entry name" value="DNA/RNA_pol_sf"/>
</dbReference>
<dbReference type="GO" id="GO:0003964">
    <property type="term" value="F:RNA-directed DNA polymerase activity"/>
    <property type="evidence" value="ECO:0007669"/>
    <property type="project" value="UniProtKB-KW"/>
</dbReference>
<dbReference type="PROSITE" id="PS50878">
    <property type="entry name" value="RT_POL"/>
    <property type="match status" value="1"/>
</dbReference>
<name>A0AA42C793_9BACT</name>
<evidence type="ECO:0000313" key="3">
    <source>
        <dbReference type="Proteomes" id="UP001163821"/>
    </source>
</evidence>
<dbReference type="Pfam" id="PF00078">
    <property type="entry name" value="RVT_1"/>
    <property type="match status" value="1"/>
</dbReference>
<keyword evidence="3" id="KW-1185">Reference proteome</keyword>
<dbReference type="EMBL" id="JAPAAF010000050">
    <property type="protein sequence ID" value="MCW0484758.1"/>
    <property type="molecule type" value="Genomic_DNA"/>
</dbReference>
<dbReference type="SUPFAM" id="SSF56672">
    <property type="entry name" value="DNA/RNA polymerases"/>
    <property type="match status" value="1"/>
</dbReference>
<dbReference type="InterPro" id="IPR000477">
    <property type="entry name" value="RT_dom"/>
</dbReference>
<keyword evidence="2" id="KW-0808">Transferase</keyword>
<feature type="domain" description="Reverse transcriptase" evidence="1">
    <location>
        <begin position="1"/>
        <end position="383"/>
    </location>
</feature>
<gene>
    <name evidence="2" type="ORF">N2K84_18650</name>
</gene>
<keyword evidence="2" id="KW-0548">Nucleotidyltransferase</keyword>
<proteinExistence type="predicted"/>
<evidence type="ECO:0000313" key="2">
    <source>
        <dbReference type="EMBL" id="MCW0484758.1"/>
    </source>
</evidence>
<dbReference type="Proteomes" id="UP001163821">
    <property type="component" value="Unassembled WGS sequence"/>
</dbReference>
<reference evidence="2" key="1">
    <citation type="submission" date="2022-10" db="EMBL/GenBank/DDBJ databases">
        <title>Gaoshiqiia sediminis gen. nov., sp. nov., isolated from coastal sediment.</title>
        <authorList>
            <person name="Yu W.X."/>
            <person name="Mu D.S."/>
            <person name="Du J.Z."/>
            <person name="Liang Y.Q."/>
        </authorList>
    </citation>
    <scope>NUCLEOTIDE SEQUENCE</scope>
    <source>
        <strain evidence="2">A06</strain>
    </source>
</reference>